<protein>
    <submittedName>
        <fullName evidence="1">Jg14471 protein</fullName>
    </submittedName>
</protein>
<comment type="caution">
    <text evidence="1">The sequence shown here is derived from an EMBL/GenBank/DDBJ whole genome shotgun (WGS) entry which is preliminary data.</text>
</comment>
<dbReference type="EMBL" id="CAKXAJ010025707">
    <property type="protein sequence ID" value="CAH2242901.1"/>
    <property type="molecule type" value="Genomic_DNA"/>
</dbReference>
<reference evidence="1" key="1">
    <citation type="submission" date="2022-03" db="EMBL/GenBank/DDBJ databases">
        <authorList>
            <person name="Lindestad O."/>
        </authorList>
    </citation>
    <scope>NUCLEOTIDE SEQUENCE</scope>
</reference>
<sequence length="104" mass="11524">MCRGDQRCSRGGLRAQRGRAYQCKLASAHQPAARKRLNVQEVTWQASGVVWRDASQVLGSRSIGACEHRGTQAVDELIQAFHAQVPGDDLVPYEAWCSRDSAER</sequence>
<name>A0A8S4RWU0_9NEOP</name>
<dbReference type="Proteomes" id="UP000838756">
    <property type="component" value="Unassembled WGS sequence"/>
</dbReference>
<proteinExistence type="predicted"/>
<keyword evidence="2" id="KW-1185">Reference proteome</keyword>
<accession>A0A8S4RWU0</accession>
<evidence type="ECO:0000313" key="1">
    <source>
        <dbReference type="EMBL" id="CAH2242901.1"/>
    </source>
</evidence>
<organism evidence="1 2">
    <name type="scientific">Pararge aegeria aegeria</name>
    <dbReference type="NCBI Taxonomy" id="348720"/>
    <lineage>
        <taxon>Eukaryota</taxon>
        <taxon>Metazoa</taxon>
        <taxon>Ecdysozoa</taxon>
        <taxon>Arthropoda</taxon>
        <taxon>Hexapoda</taxon>
        <taxon>Insecta</taxon>
        <taxon>Pterygota</taxon>
        <taxon>Neoptera</taxon>
        <taxon>Endopterygota</taxon>
        <taxon>Lepidoptera</taxon>
        <taxon>Glossata</taxon>
        <taxon>Ditrysia</taxon>
        <taxon>Papilionoidea</taxon>
        <taxon>Nymphalidae</taxon>
        <taxon>Satyrinae</taxon>
        <taxon>Satyrini</taxon>
        <taxon>Parargina</taxon>
        <taxon>Pararge</taxon>
    </lineage>
</organism>
<dbReference type="AlphaFoldDB" id="A0A8S4RWU0"/>
<evidence type="ECO:0000313" key="2">
    <source>
        <dbReference type="Proteomes" id="UP000838756"/>
    </source>
</evidence>
<gene>
    <name evidence="1" type="primary">jg14471</name>
    <name evidence="1" type="ORF">PAEG_LOCUS19119</name>
</gene>